<evidence type="ECO:0000256" key="2">
    <source>
        <dbReference type="ARBA" id="ARBA00011245"/>
    </source>
</evidence>
<dbReference type="InterPro" id="IPR013149">
    <property type="entry name" value="ADH-like_C"/>
</dbReference>
<name>A0ABR2IIS9_9PEZI</name>
<reference evidence="7 8" key="1">
    <citation type="journal article" date="2024" name="IMA Fungus">
        <title>Apiospora arundinis, a panoply of carbohydrate-active enzymes and secondary metabolites.</title>
        <authorList>
            <person name="Sorensen T."/>
            <person name="Petersen C."/>
            <person name="Muurmann A.T."/>
            <person name="Christiansen J.V."/>
            <person name="Brundto M.L."/>
            <person name="Overgaard C.K."/>
            <person name="Boysen A.T."/>
            <person name="Wollenberg R.D."/>
            <person name="Larsen T.O."/>
            <person name="Sorensen J.L."/>
            <person name="Nielsen K.L."/>
            <person name="Sondergaard T.E."/>
        </authorList>
    </citation>
    <scope>NUCLEOTIDE SEQUENCE [LARGE SCALE GENOMIC DNA]</scope>
    <source>
        <strain evidence="7 8">AAU 773</strain>
    </source>
</reference>
<accession>A0ABR2IIS9</accession>
<dbReference type="CDD" id="cd08249">
    <property type="entry name" value="enoyl_reductase_like"/>
    <property type="match status" value="1"/>
</dbReference>
<keyword evidence="5" id="KW-0560">Oxidoreductase</keyword>
<dbReference type="InterPro" id="IPR036291">
    <property type="entry name" value="NAD(P)-bd_dom_sf"/>
</dbReference>
<comment type="caution">
    <text evidence="7">The sequence shown here is derived from an EMBL/GenBank/DDBJ whole genome shotgun (WGS) entry which is preliminary data.</text>
</comment>
<protein>
    <submittedName>
        <fullName evidence="7">Trans-enoyl reductase ccsC</fullName>
    </submittedName>
</protein>
<dbReference type="Pfam" id="PF00107">
    <property type="entry name" value="ADH_zinc_N"/>
    <property type="match status" value="1"/>
</dbReference>
<dbReference type="EMBL" id="JAPCWZ010000005">
    <property type="protein sequence ID" value="KAK8863467.1"/>
    <property type="molecule type" value="Genomic_DNA"/>
</dbReference>
<gene>
    <name evidence="7" type="ORF">PGQ11_009702</name>
</gene>
<dbReference type="PANTHER" id="PTHR45348">
    <property type="entry name" value="HYPOTHETICAL OXIDOREDUCTASE (EUROFUNG)"/>
    <property type="match status" value="1"/>
</dbReference>
<dbReference type="InterPro" id="IPR013154">
    <property type="entry name" value="ADH-like_N"/>
</dbReference>
<dbReference type="InterPro" id="IPR011032">
    <property type="entry name" value="GroES-like_sf"/>
</dbReference>
<dbReference type="Proteomes" id="UP001390339">
    <property type="component" value="Unassembled WGS sequence"/>
</dbReference>
<keyword evidence="3" id="KW-0547">Nucleotide-binding</keyword>
<evidence type="ECO:0000256" key="4">
    <source>
        <dbReference type="ARBA" id="ARBA00022857"/>
    </source>
</evidence>
<comment type="subunit">
    <text evidence="2">Monomer.</text>
</comment>
<feature type="domain" description="Enoyl reductase (ER)" evidence="6">
    <location>
        <begin position="13"/>
        <end position="350"/>
    </location>
</feature>
<sequence>MAIPTKRTAVVEGEDHQLRIEHNVAMPTLKPDELLVKTKAVAINPCDYKMHERFPCPGAVDGCDFAGTVVGVGSDVIGFGVGDRVCGAVHGSNPLMAQSGAFADYIVSESEFTLKMPTQMSFFEAAGLGGTGLATLGMALFQALALPGTPREPAAKPSVVFVHGASSSVGTMAVQLLRLAGHRPIATCSPKNSELVRAYGAEEVFDYHDPDCARKIKEYTRNSLAYILDPFTDAKSIALCYAAMGRAGGRYACLEMYPDYALERKTIQVSFVMGPALLGHRLALDYGYERDADPEMRAFGVRWYYILQHLLDHGQLRPHPLRELEGRFQGVLRGVKMLKSKEVSGAKLVVAIDVD</sequence>
<dbReference type="Gene3D" id="3.90.180.10">
    <property type="entry name" value="Medium-chain alcohol dehydrogenases, catalytic domain"/>
    <property type="match status" value="1"/>
</dbReference>
<evidence type="ECO:0000313" key="7">
    <source>
        <dbReference type="EMBL" id="KAK8863467.1"/>
    </source>
</evidence>
<evidence type="ECO:0000313" key="8">
    <source>
        <dbReference type="Proteomes" id="UP001390339"/>
    </source>
</evidence>
<evidence type="ECO:0000256" key="3">
    <source>
        <dbReference type="ARBA" id="ARBA00022741"/>
    </source>
</evidence>
<dbReference type="PANTHER" id="PTHR45348:SF1">
    <property type="entry name" value="TRANS-ENOYL REDUCTASE STHE"/>
    <property type="match status" value="1"/>
</dbReference>
<dbReference type="Pfam" id="PF08240">
    <property type="entry name" value="ADH_N"/>
    <property type="match status" value="1"/>
</dbReference>
<dbReference type="InterPro" id="IPR047122">
    <property type="entry name" value="Trans-enoyl_RdTase-like"/>
</dbReference>
<evidence type="ECO:0000256" key="1">
    <source>
        <dbReference type="ARBA" id="ARBA00008072"/>
    </source>
</evidence>
<dbReference type="SUPFAM" id="SSF51735">
    <property type="entry name" value="NAD(P)-binding Rossmann-fold domains"/>
    <property type="match status" value="1"/>
</dbReference>
<keyword evidence="4" id="KW-0521">NADP</keyword>
<proteinExistence type="inferred from homology"/>
<evidence type="ECO:0000256" key="5">
    <source>
        <dbReference type="ARBA" id="ARBA00023002"/>
    </source>
</evidence>
<dbReference type="SMART" id="SM00829">
    <property type="entry name" value="PKS_ER"/>
    <property type="match status" value="1"/>
</dbReference>
<dbReference type="Gene3D" id="3.40.50.720">
    <property type="entry name" value="NAD(P)-binding Rossmann-like Domain"/>
    <property type="match status" value="1"/>
</dbReference>
<comment type="similarity">
    <text evidence="1">Belongs to the zinc-containing alcohol dehydrogenase family.</text>
</comment>
<dbReference type="SUPFAM" id="SSF50129">
    <property type="entry name" value="GroES-like"/>
    <property type="match status" value="1"/>
</dbReference>
<keyword evidence="8" id="KW-1185">Reference proteome</keyword>
<evidence type="ECO:0000259" key="6">
    <source>
        <dbReference type="SMART" id="SM00829"/>
    </source>
</evidence>
<dbReference type="InterPro" id="IPR020843">
    <property type="entry name" value="ER"/>
</dbReference>
<organism evidence="7 8">
    <name type="scientific">Apiospora arundinis</name>
    <dbReference type="NCBI Taxonomy" id="335852"/>
    <lineage>
        <taxon>Eukaryota</taxon>
        <taxon>Fungi</taxon>
        <taxon>Dikarya</taxon>
        <taxon>Ascomycota</taxon>
        <taxon>Pezizomycotina</taxon>
        <taxon>Sordariomycetes</taxon>
        <taxon>Xylariomycetidae</taxon>
        <taxon>Amphisphaeriales</taxon>
        <taxon>Apiosporaceae</taxon>
        <taxon>Apiospora</taxon>
    </lineage>
</organism>